<evidence type="ECO:0008006" key="3">
    <source>
        <dbReference type="Google" id="ProtNLM"/>
    </source>
</evidence>
<gene>
    <name evidence="1" type="ORF">PF009_g30595</name>
</gene>
<evidence type="ECO:0000313" key="1">
    <source>
        <dbReference type="EMBL" id="KAE8919093.1"/>
    </source>
</evidence>
<sequence length="185" mass="21276">MKFVYLLPGWEGSAHDGRVLKDAVRHSFDIPEGYALNSYTLTPYRGTRYHLKEFGRGSQKPQNKEELFNLRHSSLRNVIERGYVIKAKLPILKAMPSYSLREQIGLIQASFVLHNFIRFHNDSFADTRVLGADGDADNEDSAGDEIPVDLDETPMAHLRDRIASEMWRDYLMRLAERDGEVVVYM</sequence>
<comment type="caution">
    <text evidence="1">The sequence shown here is derived from an EMBL/GenBank/DDBJ whole genome shotgun (WGS) entry which is preliminary data.</text>
</comment>
<dbReference type="InterPro" id="IPR045249">
    <property type="entry name" value="HARBI1-like"/>
</dbReference>
<dbReference type="PANTHER" id="PTHR22930:SF259">
    <property type="entry name" value="OS08G0106900 PROTEIN"/>
    <property type="match status" value="1"/>
</dbReference>
<dbReference type="PANTHER" id="PTHR22930">
    <property type="match status" value="1"/>
</dbReference>
<reference evidence="1 2" key="1">
    <citation type="submission" date="2018-08" db="EMBL/GenBank/DDBJ databases">
        <title>Genomic investigation of the strawberry pathogen Phytophthora fragariae indicates pathogenicity is determined by transcriptional variation in three key races.</title>
        <authorList>
            <person name="Adams T.M."/>
            <person name="Armitage A.D."/>
            <person name="Sobczyk M.K."/>
            <person name="Bates H.J."/>
            <person name="Dunwell J.M."/>
            <person name="Nellist C.F."/>
            <person name="Harrison R.J."/>
        </authorList>
    </citation>
    <scope>NUCLEOTIDE SEQUENCE [LARGE SCALE GENOMIC DNA]</scope>
    <source>
        <strain evidence="1 2">NOV-9</strain>
    </source>
</reference>
<dbReference type="EMBL" id="QXGF01004987">
    <property type="protein sequence ID" value="KAE8919093.1"/>
    <property type="molecule type" value="Genomic_DNA"/>
</dbReference>
<dbReference type="AlphaFoldDB" id="A0A6A3DFL0"/>
<evidence type="ECO:0000313" key="2">
    <source>
        <dbReference type="Proteomes" id="UP000429523"/>
    </source>
</evidence>
<organism evidence="1 2">
    <name type="scientific">Phytophthora fragariae</name>
    <dbReference type="NCBI Taxonomy" id="53985"/>
    <lineage>
        <taxon>Eukaryota</taxon>
        <taxon>Sar</taxon>
        <taxon>Stramenopiles</taxon>
        <taxon>Oomycota</taxon>
        <taxon>Peronosporomycetes</taxon>
        <taxon>Peronosporales</taxon>
        <taxon>Peronosporaceae</taxon>
        <taxon>Phytophthora</taxon>
    </lineage>
</organism>
<dbReference type="Proteomes" id="UP000429523">
    <property type="component" value="Unassembled WGS sequence"/>
</dbReference>
<name>A0A6A3DFL0_9STRA</name>
<proteinExistence type="predicted"/>
<accession>A0A6A3DFL0</accession>
<protein>
    <recommendedName>
        <fullName evidence="3">DDE Tnp4 domain-containing protein</fullName>
    </recommendedName>
</protein>